<dbReference type="PANTHER" id="PTHR21327">
    <property type="entry name" value="GTP CYCLOHYDROLASE II-RELATED"/>
    <property type="match status" value="1"/>
</dbReference>
<dbReference type="Pfam" id="PF00926">
    <property type="entry name" value="DHBP_synthase"/>
    <property type="match status" value="1"/>
</dbReference>
<dbReference type="KEGG" id="ssm:Spirs_3505"/>
<evidence type="ECO:0000256" key="7">
    <source>
        <dbReference type="RuleBase" id="RU003843"/>
    </source>
</evidence>
<reference evidence="8 9" key="1">
    <citation type="journal article" date="2010" name="Stand. Genomic Sci.">
        <title>Complete genome sequence of Spirochaeta smaragdinae type strain (SEBR 4228).</title>
        <authorList>
            <person name="Mavromatis K."/>
            <person name="Yasawong M."/>
            <person name="Chertkov O."/>
            <person name="Lapidus A."/>
            <person name="Lucas S."/>
            <person name="Nolan M."/>
            <person name="Del Rio T.G."/>
            <person name="Tice H."/>
            <person name="Cheng J.F."/>
            <person name="Pitluck S."/>
            <person name="Liolios K."/>
            <person name="Ivanova N."/>
            <person name="Tapia R."/>
            <person name="Han C."/>
            <person name="Bruce D."/>
            <person name="Goodwin L."/>
            <person name="Pati A."/>
            <person name="Chen A."/>
            <person name="Palaniappan K."/>
            <person name="Land M."/>
            <person name="Hauser L."/>
            <person name="Chang Y.J."/>
            <person name="Jeffries C.D."/>
            <person name="Detter J.C."/>
            <person name="Rohde M."/>
            <person name="Brambilla E."/>
            <person name="Spring S."/>
            <person name="Goker M."/>
            <person name="Sikorski J."/>
            <person name="Woyke T."/>
            <person name="Bristow J."/>
            <person name="Eisen J.A."/>
            <person name="Markowitz V."/>
            <person name="Hugenholtz P."/>
            <person name="Klenk H.P."/>
            <person name="Kyrpides N.C."/>
        </authorList>
    </citation>
    <scope>NUCLEOTIDE SEQUENCE [LARGE SCALE GENOMIC DNA]</scope>
    <source>
        <strain evidence="9">DSM 11293 / JCM 15392 / SEBR 4228</strain>
    </source>
</reference>
<evidence type="ECO:0000256" key="2">
    <source>
        <dbReference type="ARBA" id="ARBA00004904"/>
    </source>
</evidence>
<keyword evidence="7" id="KW-0464">Manganese</keyword>
<dbReference type="GO" id="GO:0046872">
    <property type="term" value="F:metal ion binding"/>
    <property type="evidence" value="ECO:0007669"/>
    <property type="project" value="UniProtKB-KW"/>
</dbReference>
<dbReference type="STRING" id="573413.Spirs_3505"/>
<evidence type="ECO:0000256" key="1">
    <source>
        <dbReference type="ARBA" id="ARBA00002284"/>
    </source>
</evidence>
<dbReference type="eggNOG" id="COG0108">
    <property type="taxonomic scope" value="Bacteria"/>
</dbReference>
<organism evidence="8 9">
    <name type="scientific">Sediminispirochaeta smaragdinae (strain DSM 11293 / JCM 15392 / SEBR 4228)</name>
    <name type="common">Spirochaeta smaragdinae</name>
    <dbReference type="NCBI Taxonomy" id="573413"/>
    <lineage>
        <taxon>Bacteria</taxon>
        <taxon>Pseudomonadati</taxon>
        <taxon>Spirochaetota</taxon>
        <taxon>Spirochaetia</taxon>
        <taxon>Spirochaetales</taxon>
        <taxon>Spirochaetaceae</taxon>
        <taxon>Sediminispirochaeta</taxon>
    </lineage>
</organism>
<dbReference type="HOGENOM" id="CLU_020273_3_0_12"/>
<accession>E1R788</accession>
<comment type="catalytic activity">
    <reaction evidence="7">
        <text>D-ribulose 5-phosphate = (2S)-2-hydroxy-3-oxobutyl phosphate + formate + H(+)</text>
        <dbReference type="Rhea" id="RHEA:18457"/>
        <dbReference type="ChEBI" id="CHEBI:15378"/>
        <dbReference type="ChEBI" id="CHEBI:15740"/>
        <dbReference type="ChEBI" id="CHEBI:58121"/>
        <dbReference type="ChEBI" id="CHEBI:58830"/>
        <dbReference type="EC" id="4.1.99.12"/>
    </reaction>
</comment>
<comment type="function">
    <text evidence="1 7">Catalyzes the conversion of D-ribulose 5-phosphate to formate and 3,4-dihydroxy-2-butanone 4-phosphate.</text>
</comment>
<dbReference type="UniPathway" id="UPA00275">
    <property type="reaction ID" value="UER00399"/>
</dbReference>
<dbReference type="InterPro" id="IPR017945">
    <property type="entry name" value="DHBP_synth_RibB-like_a/b_dom"/>
</dbReference>
<name>E1R788_SEDSS</name>
<dbReference type="GO" id="GO:0008686">
    <property type="term" value="F:3,4-dihydroxy-2-butanone-4-phosphate synthase activity"/>
    <property type="evidence" value="ECO:0007669"/>
    <property type="project" value="UniProtKB-EC"/>
</dbReference>
<comment type="similarity">
    <text evidence="7">Belongs to the DHBP synthase family.</text>
</comment>
<protein>
    <recommendedName>
        <fullName evidence="4 7">3,4-dihydroxy-2-butanone 4-phosphate synthase</fullName>
        <shortName evidence="7">DHBP synthase</shortName>
        <ecNumber evidence="3 7">4.1.99.12</ecNumber>
    </recommendedName>
</protein>
<comment type="pathway">
    <text evidence="2 7">Cofactor biosynthesis; riboflavin biosynthesis; 2-hydroxy-3-oxobutyl phosphate from D-ribulose 5-phosphate: step 1/1.</text>
</comment>
<dbReference type="PANTHER" id="PTHR21327:SF18">
    <property type="entry name" value="3,4-DIHYDROXY-2-BUTANONE 4-PHOSPHATE SYNTHASE"/>
    <property type="match status" value="1"/>
</dbReference>
<dbReference type="InterPro" id="IPR000422">
    <property type="entry name" value="DHBP_synthase_RibB"/>
</dbReference>
<dbReference type="NCBIfam" id="TIGR00506">
    <property type="entry name" value="ribB"/>
    <property type="match status" value="1"/>
</dbReference>
<dbReference type="AlphaFoldDB" id="E1R788"/>
<proteinExistence type="inferred from homology"/>
<dbReference type="GO" id="GO:0005829">
    <property type="term" value="C:cytosol"/>
    <property type="evidence" value="ECO:0007669"/>
    <property type="project" value="TreeGrafter"/>
</dbReference>
<evidence type="ECO:0000256" key="6">
    <source>
        <dbReference type="ARBA" id="ARBA00022723"/>
    </source>
</evidence>
<dbReference type="OrthoDB" id="9793111at2"/>
<keyword evidence="7" id="KW-0456">Lyase</keyword>
<keyword evidence="9" id="KW-1185">Reference proteome</keyword>
<dbReference type="EMBL" id="CP002116">
    <property type="protein sequence ID" value="ADK82593.1"/>
    <property type="molecule type" value="Genomic_DNA"/>
</dbReference>
<evidence type="ECO:0000256" key="5">
    <source>
        <dbReference type="ARBA" id="ARBA00022619"/>
    </source>
</evidence>
<dbReference type="SUPFAM" id="SSF55821">
    <property type="entry name" value="YrdC/RibB"/>
    <property type="match status" value="1"/>
</dbReference>
<dbReference type="Proteomes" id="UP000002318">
    <property type="component" value="Chromosome"/>
</dbReference>
<dbReference type="GO" id="GO:0003935">
    <property type="term" value="F:GTP cyclohydrolase II activity"/>
    <property type="evidence" value="ECO:0007669"/>
    <property type="project" value="TreeGrafter"/>
</dbReference>
<gene>
    <name evidence="8" type="ordered locus">Spirs_3505</name>
</gene>
<evidence type="ECO:0000313" key="8">
    <source>
        <dbReference type="EMBL" id="ADK82593.1"/>
    </source>
</evidence>
<comment type="cofactor">
    <cofactor evidence="7">
        <name>Mg(2+)</name>
        <dbReference type="ChEBI" id="CHEBI:18420"/>
    </cofactor>
    <cofactor evidence="7">
        <name>Mn(2+)</name>
        <dbReference type="ChEBI" id="CHEBI:29035"/>
    </cofactor>
    <text evidence="7">Binds 2 divalent metal cations per subunit. Magnesium or manganese.</text>
</comment>
<evidence type="ECO:0000256" key="4">
    <source>
        <dbReference type="ARBA" id="ARBA00018836"/>
    </source>
</evidence>
<dbReference type="Gene3D" id="3.90.870.10">
    <property type="entry name" value="DHBP synthase"/>
    <property type="match status" value="1"/>
</dbReference>
<sequence>MNIINVNDAVRRLAAGEMIIVTDDHRRENEGDIVVLADRIETRHVDFMTRHARGLICMAISQGIARRLELKPMTEANTSLHGTAFTLSVDAANGGTGISVSDRTETIKLLASEESRPSDFGRPGHIFPILAKEAGLFEREGHTEAAVALARLCGAVEAAAICEVCSDRTDDMASGAELRSFAEKHGLGILSIAELKAYLLQPSNGYDGVKHEIVKGVKA</sequence>
<keyword evidence="7" id="KW-0460">Magnesium</keyword>
<dbReference type="GO" id="GO:0009231">
    <property type="term" value="P:riboflavin biosynthetic process"/>
    <property type="evidence" value="ECO:0007669"/>
    <property type="project" value="UniProtKB-UniPathway"/>
</dbReference>
<keyword evidence="5 7" id="KW-0686">Riboflavin biosynthesis</keyword>
<evidence type="ECO:0000256" key="3">
    <source>
        <dbReference type="ARBA" id="ARBA00012153"/>
    </source>
</evidence>
<keyword evidence="6 7" id="KW-0479">Metal-binding</keyword>
<dbReference type="EC" id="4.1.99.12" evidence="3 7"/>
<dbReference type="RefSeq" id="WP_013256052.1">
    <property type="nucleotide sequence ID" value="NC_014364.1"/>
</dbReference>
<evidence type="ECO:0000313" key="9">
    <source>
        <dbReference type="Proteomes" id="UP000002318"/>
    </source>
</evidence>
<comment type="subunit">
    <text evidence="7">Homodimer.</text>
</comment>